<dbReference type="PANTHER" id="PTHR30385">
    <property type="entry name" value="SIGMA FACTOR F FLAGELLAR"/>
    <property type="match status" value="1"/>
</dbReference>
<dbReference type="PRINTS" id="PR00046">
    <property type="entry name" value="SIGMA70FCT"/>
</dbReference>
<dbReference type="InterPro" id="IPR000943">
    <property type="entry name" value="RNA_pol_sigma70"/>
</dbReference>
<dbReference type="PROSITE" id="PS00715">
    <property type="entry name" value="SIGMA70_1"/>
    <property type="match status" value="1"/>
</dbReference>
<keyword evidence="2" id="KW-0731">Sigma factor</keyword>
<keyword evidence="4" id="KW-0804">Transcription</keyword>
<dbReference type="NCBIfam" id="NF005413">
    <property type="entry name" value="PRK06986.1"/>
    <property type="match status" value="1"/>
</dbReference>
<proteinExistence type="predicted"/>
<dbReference type="CDD" id="cd06171">
    <property type="entry name" value="Sigma70_r4"/>
    <property type="match status" value="1"/>
</dbReference>
<reference evidence="6" key="1">
    <citation type="journal article" date="2014" name="Int. J. Syst. Evol. Microbiol.">
        <title>Complete genome sequence of Corynebacterium casei LMG S-19264T (=DSM 44701T), isolated from a smear-ripened cheese.</title>
        <authorList>
            <consortium name="US DOE Joint Genome Institute (JGI-PGF)"/>
            <person name="Walter F."/>
            <person name="Albersmeier A."/>
            <person name="Kalinowski J."/>
            <person name="Ruckert C."/>
        </authorList>
    </citation>
    <scope>NUCLEOTIDE SEQUENCE</scope>
    <source>
        <strain evidence="6">KCTC 23732</strain>
    </source>
</reference>
<dbReference type="GO" id="GO:0003677">
    <property type="term" value="F:DNA binding"/>
    <property type="evidence" value="ECO:0007669"/>
    <property type="project" value="UniProtKB-KW"/>
</dbReference>
<dbReference type="InterPro" id="IPR012845">
    <property type="entry name" value="RNA_pol_sigma_FliA_WhiG"/>
</dbReference>
<dbReference type="SUPFAM" id="SSF88659">
    <property type="entry name" value="Sigma3 and sigma4 domains of RNA polymerase sigma factors"/>
    <property type="match status" value="2"/>
</dbReference>
<dbReference type="InterPro" id="IPR014284">
    <property type="entry name" value="RNA_pol_sigma-70_dom"/>
</dbReference>
<dbReference type="PANTHER" id="PTHR30385:SF7">
    <property type="entry name" value="RNA POLYMERASE SIGMA FACTOR FLIA"/>
    <property type="match status" value="1"/>
</dbReference>
<protein>
    <submittedName>
        <fullName evidence="6">RNA polymerase sigma factor FliA</fullName>
    </submittedName>
</protein>
<gene>
    <name evidence="6" type="primary">fliA</name>
    <name evidence="6" type="ORF">GCM10011450_25020</name>
</gene>
<dbReference type="EMBL" id="BMYS01000021">
    <property type="protein sequence ID" value="GGW94020.1"/>
    <property type="molecule type" value="Genomic_DNA"/>
</dbReference>
<dbReference type="InterPro" id="IPR013325">
    <property type="entry name" value="RNA_pol_sigma_r2"/>
</dbReference>
<feature type="domain" description="RNA polymerase sigma-70" evidence="5">
    <location>
        <begin position="41"/>
        <end position="54"/>
    </location>
</feature>
<keyword evidence="7" id="KW-1185">Reference proteome</keyword>
<dbReference type="Gene3D" id="1.20.140.160">
    <property type="match status" value="1"/>
</dbReference>
<reference evidence="6" key="2">
    <citation type="submission" date="2020-09" db="EMBL/GenBank/DDBJ databases">
        <authorList>
            <person name="Sun Q."/>
            <person name="Kim S."/>
        </authorList>
    </citation>
    <scope>NUCLEOTIDE SEQUENCE</scope>
    <source>
        <strain evidence="6">KCTC 23732</strain>
    </source>
</reference>
<dbReference type="InterPro" id="IPR007624">
    <property type="entry name" value="RNA_pol_sigma70_r3"/>
</dbReference>
<dbReference type="GO" id="GO:0003899">
    <property type="term" value="F:DNA-directed RNA polymerase activity"/>
    <property type="evidence" value="ECO:0007669"/>
    <property type="project" value="InterPro"/>
</dbReference>
<evidence type="ECO:0000256" key="3">
    <source>
        <dbReference type="ARBA" id="ARBA00023125"/>
    </source>
</evidence>
<keyword evidence="3" id="KW-0238">DNA-binding</keyword>
<evidence type="ECO:0000256" key="2">
    <source>
        <dbReference type="ARBA" id="ARBA00023082"/>
    </source>
</evidence>
<dbReference type="Pfam" id="PF04545">
    <property type="entry name" value="Sigma70_r4"/>
    <property type="match status" value="1"/>
</dbReference>
<evidence type="ECO:0000313" key="7">
    <source>
        <dbReference type="Proteomes" id="UP000608345"/>
    </source>
</evidence>
<evidence type="ECO:0000313" key="6">
    <source>
        <dbReference type="EMBL" id="GGW94020.1"/>
    </source>
</evidence>
<evidence type="ECO:0000256" key="4">
    <source>
        <dbReference type="ARBA" id="ARBA00023163"/>
    </source>
</evidence>
<sequence length="252" mass="28654">MSKATLPTPSIEQILREHAPLVRSIALKMMARLPANIELDDLIQAGMIGLLDAAQRFENTGAAQFTSYANTRIRGAITDELRRQDWLPRTMRSKNSKIQKAMAQAQKKLGYEPGDEEIAEELGITVEAYREQLHDVGTVHVVHYEDFRFDSDEGERENNQLDRLMGGTDEYNPQAALLNEEFKQTLVECIGKLPEREQLVLSLIFEQALNLKEIAAVLDLTEGRVSQLRSQAVIRLRGMLKEAYWDQLPENF</sequence>
<comment type="caution">
    <text evidence="6">The sequence shown here is derived from an EMBL/GenBank/DDBJ whole genome shotgun (WGS) entry which is preliminary data.</text>
</comment>
<accession>A0A918JP65</accession>
<evidence type="ECO:0000256" key="1">
    <source>
        <dbReference type="ARBA" id="ARBA00023015"/>
    </source>
</evidence>
<dbReference type="AlphaFoldDB" id="A0A918JP65"/>
<dbReference type="InterPro" id="IPR007630">
    <property type="entry name" value="RNA_pol_sigma70_r4"/>
</dbReference>
<organism evidence="6 7">
    <name type="scientific">Advenella faeciporci</name>
    <dbReference type="NCBI Taxonomy" id="797535"/>
    <lineage>
        <taxon>Bacteria</taxon>
        <taxon>Pseudomonadati</taxon>
        <taxon>Pseudomonadota</taxon>
        <taxon>Betaproteobacteria</taxon>
        <taxon>Burkholderiales</taxon>
        <taxon>Alcaligenaceae</taxon>
    </lineage>
</organism>
<dbReference type="Gene3D" id="1.10.1740.10">
    <property type="match status" value="1"/>
</dbReference>
<name>A0A918JP65_9BURK</name>
<dbReference type="SUPFAM" id="SSF88946">
    <property type="entry name" value="Sigma2 domain of RNA polymerase sigma factors"/>
    <property type="match status" value="1"/>
</dbReference>
<dbReference type="InterPro" id="IPR013324">
    <property type="entry name" value="RNA_pol_sigma_r3/r4-like"/>
</dbReference>
<dbReference type="InterPro" id="IPR007627">
    <property type="entry name" value="RNA_pol_sigma70_r2"/>
</dbReference>
<dbReference type="RefSeq" id="WP_189385840.1">
    <property type="nucleotide sequence ID" value="NZ_BAABFY010000016.1"/>
</dbReference>
<keyword evidence="1" id="KW-0805">Transcription regulation</keyword>
<dbReference type="GO" id="GO:0006352">
    <property type="term" value="P:DNA-templated transcription initiation"/>
    <property type="evidence" value="ECO:0007669"/>
    <property type="project" value="InterPro"/>
</dbReference>
<dbReference type="Pfam" id="PF04542">
    <property type="entry name" value="Sigma70_r2"/>
    <property type="match status" value="1"/>
</dbReference>
<dbReference type="GO" id="GO:0016987">
    <property type="term" value="F:sigma factor activity"/>
    <property type="evidence" value="ECO:0007669"/>
    <property type="project" value="UniProtKB-KW"/>
</dbReference>
<dbReference type="Proteomes" id="UP000608345">
    <property type="component" value="Unassembled WGS sequence"/>
</dbReference>
<evidence type="ECO:0000259" key="5">
    <source>
        <dbReference type="PROSITE" id="PS00715"/>
    </source>
</evidence>
<dbReference type="NCBIfam" id="TIGR02937">
    <property type="entry name" value="sigma70-ECF"/>
    <property type="match status" value="1"/>
</dbReference>
<dbReference type="NCBIfam" id="TIGR02479">
    <property type="entry name" value="FliA_WhiG"/>
    <property type="match status" value="1"/>
</dbReference>
<dbReference type="Pfam" id="PF04539">
    <property type="entry name" value="Sigma70_r3"/>
    <property type="match status" value="1"/>
</dbReference>